<dbReference type="STRING" id="1168221.R7Z4F3"/>
<dbReference type="Pfam" id="PF04082">
    <property type="entry name" value="Fungal_trans"/>
    <property type="match status" value="1"/>
</dbReference>
<dbReference type="GO" id="GO:0005634">
    <property type="term" value="C:nucleus"/>
    <property type="evidence" value="ECO:0007669"/>
    <property type="project" value="TreeGrafter"/>
</dbReference>
<feature type="compositionally biased region" description="Polar residues" evidence="5">
    <location>
        <begin position="124"/>
        <end position="143"/>
    </location>
</feature>
<keyword evidence="8" id="KW-1185">Reference proteome</keyword>
<dbReference type="InterPro" id="IPR036864">
    <property type="entry name" value="Zn2-C6_fun-type_DNA-bd_sf"/>
</dbReference>
<keyword evidence="4" id="KW-0539">Nucleus</keyword>
<dbReference type="InterPro" id="IPR051127">
    <property type="entry name" value="Fungal_SecMet_Regulators"/>
</dbReference>
<organism evidence="7 8">
    <name type="scientific">Coniosporium apollinis (strain CBS 100218)</name>
    <name type="common">Rock-inhabiting black yeast</name>
    <dbReference type="NCBI Taxonomy" id="1168221"/>
    <lineage>
        <taxon>Eukaryota</taxon>
        <taxon>Fungi</taxon>
        <taxon>Dikarya</taxon>
        <taxon>Ascomycota</taxon>
        <taxon>Pezizomycotina</taxon>
        <taxon>Dothideomycetes</taxon>
        <taxon>Dothideomycetes incertae sedis</taxon>
        <taxon>Coniosporium</taxon>
    </lineage>
</organism>
<dbReference type="GO" id="GO:0000978">
    <property type="term" value="F:RNA polymerase II cis-regulatory region sequence-specific DNA binding"/>
    <property type="evidence" value="ECO:0007669"/>
    <property type="project" value="TreeGrafter"/>
</dbReference>
<dbReference type="AlphaFoldDB" id="R7Z4F3"/>
<evidence type="ECO:0000256" key="4">
    <source>
        <dbReference type="ARBA" id="ARBA00023242"/>
    </source>
</evidence>
<dbReference type="Gene3D" id="4.10.240.10">
    <property type="entry name" value="Zn(2)-C6 fungal-type DNA-binding domain"/>
    <property type="match status" value="1"/>
</dbReference>
<feature type="region of interest" description="Disordered" evidence="5">
    <location>
        <begin position="95"/>
        <end position="160"/>
    </location>
</feature>
<keyword evidence="2" id="KW-0805">Transcription regulation</keyword>
<dbReference type="SMART" id="SM00906">
    <property type="entry name" value="Fungal_trans"/>
    <property type="match status" value="1"/>
</dbReference>
<dbReference type="eggNOG" id="ENOG502SJ6U">
    <property type="taxonomic scope" value="Eukaryota"/>
</dbReference>
<protein>
    <recommendedName>
        <fullName evidence="6">Zn(2)-C6 fungal-type domain-containing protein</fullName>
    </recommendedName>
</protein>
<dbReference type="GO" id="GO:0000435">
    <property type="term" value="P:positive regulation of transcription from RNA polymerase II promoter by galactose"/>
    <property type="evidence" value="ECO:0007669"/>
    <property type="project" value="TreeGrafter"/>
</dbReference>
<dbReference type="GeneID" id="19905380"/>
<evidence type="ECO:0000256" key="3">
    <source>
        <dbReference type="ARBA" id="ARBA00023163"/>
    </source>
</evidence>
<dbReference type="HOGENOM" id="CLU_008137_1_0_1"/>
<evidence type="ECO:0000259" key="6">
    <source>
        <dbReference type="PROSITE" id="PS50048"/>
    </source>
</evidence>
<evidence type="ECO:0000256" key="1">
    <source>
        <dbReference type="ARBA" id="ARBA00022723"/>
    </source>
</evidence>
<dbReference type="OrthoDB" id="2571985at2759"/>
<dbReference type="PANTHER" id="PTHR47424:SF15">
    <property type="entry name" value="ZN(II)2CYS6 TRANSCRIPTION FACTOR (EUROFUNG)"/>
    <property type="match status" value="1"/>
</dbReference>
<proteinExistence type="predicted"/>
<gene>
    <name evidence="7" type="ORF">W97_08069</name>
</gene>
<dbReference type="SUPFAM" id="SSF57701">
    <property type="entry name" value="Zn2/Cys6 DNA-binding domain"/>
    <property type="match status" value="1"/>
</dbReference>
<dbReference type="Pfam" id="PF00172">
    <property type="entry name" value="Zn_clus"/>
    <property type="match status" value="1"/>
</dbReference>
<feature type="domain" description="Zn(2)-C6 fungal-type" evidence="6">
    <location>
        <begin position="25"/>
        <end position="54"/>
    </location>
</feature>
<reference evidence="8" key="1">
    <citation type="submission" date="2012-06" db="EMBL/GenBank/DDBJ databases">
        <title>The genome sequence of Coniosporium apollinis CBS 100218.</title>
        <authorList>
            <consortium name="The Broad Institute Genome Sequencing Platform"/>
            <person name="Cuomo C."/>
            <person name="Gorbushina A."/>
            <person name="Noack S."/>
            <person name="Walker B."/>
            <person name="Young S.K."/>
            <person name="Zeng Q."/>
            <person name="Gargeya S."/>
            <person name="Fitzgerald M."/>
            <person name="Haas B."/>
            <person name="Abouelleil A."/>
            <person name="Alvarado L."/>
            <person name="Arachchi H.M."/>
            <person name="Berlin A.M."/>
            <person name="Chapman S.B."/>
            <person name="Goldberg J."/>
            <person name="Griggs A."/>
            <person name="Gujja S."/>
            <person name="Hansen M."/>
            <person name="Howarth C."/>
            <person name="Imamovic A."/>
            <person name="Larimer J."/>
            <person name="McCowan C."/>
            <person name="Montmayeur A."/>
            <person name="Murphy C."/>
            <person name="Neiman D."/>
            <person name="Pearson M."/>
            <person name="Priest M."/>
            <person name="Roberts A."/>
            <person name="Saif S."/>
            <person name="Shea T."/>
            <person name="Sisk P."/>
            <person name="Sykes S."/>
            <person name="Wortman J."/>
            <person name="Nusbaum C."/>
            <person name="Birren B."/>
        </authorList>
    </citation>
    <scope>NUCLEOTIDE SEQUENCE [LARGE SCALE GENOMIC DNA]</scope>
    <source>
        <strain evidence="8">CBS 100218</strain>
    </source>
</reference>
<dbReference type="Proteomes" id="UP000016924">
    <property type="component" value="Unassembled WGS sequence"/>
</dbReference>
<dbReference type="InterPro" id="IPR001138">
    <property type="entry name" value="Zn2Cys6_DnaBD"/>
</dbReference>
<dbReference type="PROSITE" id="PS50048">
    <property type="entry name" value="ZN2_CY6_FUNGAL_2"/>
    <property type="match status" value="1"/>
</dbReference>
<dbReference type="InterPro" id="IPR007219">
    <property type="entry name" value="XnlR_reg_dom"/>
</dbReference>
<dbReference type="GO" id="GO:0006351">
    <property type="term" value="P:DNA-templated transcription"/>
    <property type="evidence" value="ECO:0007669"/>
    <property type="project" value="InterPro"/>
</dbReference>
<accession>R7Z4F3</accession>
<name>R7Z4F3_CONA1</name>
<dbReference type="CDD" id="cd00067">
    <property type="entry name" value="GAL4"/>
    <property type="match status" value="1"/>
</dbReference>
<evidence type="ECO:0000313" key="7">
    <source>
        <dbReference type="EMBL" id="EON68811.1"/>
    </source>
</evidence>
<dbReference type="GO" id="GO:0008270">
    <property type="term" value="F:zinc ion binding"/>
    <property type="evidence" value="ECO:0007669"/>
    <property type="project" value="InterPro"/>
</dbReference>
<keyword evidence="3" id="KW-0804">Transcription</keyword>
<dbReference type="PANTHER" id="PTHR47424">
    <property type="entry name" value="REGULATORY PROTEIN GAL4"/>
    <property type="match status" value="1"/>
</dbReference>
<evidence type="ECO:0000313" key="8">
    <source>
        <dbReference type="Proteomes" id="UP000016924"/>
    </source>
</evidence>
<dbReference type="EMBL" id="JH767601">
    <property type="protein sequence ID" value="EON68811.1"/>
    <property type="molecule type" value="Genomic_DNA"/>
</dbReference>
<evidence type="ECO:0000256" key="2">
    <source>
        <dbReference type="ARBA" id="ARBA00023015"/>
    </source>
</evidence>
<dbReference type="PROSITE" id="PS00463">
    <property type="entry name" value="ZN2_CY6_FUNGAL_1"/>
    <property type="match status" value="1"/>
</dbReference>
<sequence>MLPSLQPTPSGSAPNRLKRPRTVQACNHCRAKKYKCDGTYPCQNCRKAGVDCVFRSTHIAGASNAYSASYVKDLEARLQAAEAAIGRSESLSSNHAFAESPSVTCRAHREEPAHSSDLGPNEQPVPNISRTSAGSTVLSSITWTDRLPPPHTESDDELTEDAGTELVDINPLTKAVEFHGDTSSVAFIGRLRKEYVDGTRGYEDLERQSLVGAFHNHTFSPHGAASNANDFQEQFYIPQLYIFLDGYFSGLHFIHPILDRDSFCTRCKELWQGYKERLPSGFPALYFGLLSLGALTRTWTEGRIDGMDRFEWSRLLFERAQLALGKPGFSNDLETIQALLIMAKICQNELNPNLAWMYLGMAIRTSLSAGVNRNTSSGDGRQAQDVDALQKSKTWWGLYSLEIELSFALGRPDTLGIDDFHNRLMPAIDDSEVSIITCMIDLARIMRTISVSIYLPRLGLAEKLVRASGIEASIDAWVSRLPHLIRPSLTPDVHNAGGSLRDPVWARLQRLVLQIRYYNVKMLLLRPFILHAAKLLPLRALSLPLKEAVTKCVNAAVSTIETVYETCRVHTFFRTWFYNVTYLVFAASILLFRAAQPAHFMNEHTDFLPVIEKSLDLLDAMNESVVASKTANVLRYMITQLRGRRDHNSRENDNQAFFAAQADHSSTGVSASQAVDSGAVLEGMDVFSLGSEFWGGGMWNDLELGWGLESELPLT</sequence>
<evidence type="ECO:0000256" key="5">
    <source>
        <dbReference type="SAM" id="MobiDB-lite"/>
    </source>
</evidence>
<dbReference type="CDD" id="cd12148">
    <property type="entry name" value="fungal_TF_MHR"/>
    <property type="match status" value="1"/>
</dbReference>
<keyword evidence="1" id="KW-0479">Metal-binding</keyword>
<dbReference type="SMART" id="SM00066">
    <property type="entry name" value="GAL4"/>
    <property type="match status" value="1"/>
</dbReference>
<dbReference type="GO" id="GO:0000981">
    <property type="term" value="F:DNA-binding transcription factor activity, RNA polymerase II-specific"/>
    <property type="evidence" value="ECO:0007669"/>
    <property type="project" value="InterPro"/>
</dbReference>
<dbReference type="OMA" id="YNVKMLL"/>
<dbReference type="RefSeq" id="XP_007784128.1">
    <property type="nucleotide sequence ID" value="XM_007785938.1"/>
</dbReference>